<evidence type="ECO:0000313" key="2">
    <source>
        <dbReference type="Proteomes" id="UP001239111"/>
    </source>
</evidence>
<protein>
    <submittedName>
        <fullName evidence="1">Uncharacterized protein</fullName>
    </submittedName>
</protein>
<keyword evidence="2" id="KW-1185">Reference proteome</keyword>
<sequence>MNSLSQRLRDIFQARNNPERLPGNINHLEAIRRFWKLLLDCSVQSGPLESHRSPLIVSIVIFFRFFTEQLVIRDVDIQPAVRVGEDYVILDCDYDFENTSSKGLVVKWYLNNFDLVYQWIYGTAPQAIDPVAKYIDLDYKASDNSSSIYRAMKLKQPDIDLTGNYTCLISTFEDEVSAKRPMTVYSTGPEEEFKLWHTKTNFDGKDGIEVTCQAAGLYPKPTLEISIDGFPDIKSPRPIITETEDGHYSIVSYLPLEDSVLPDSAVINCVLGIPSVNYSVTKKLVHYPPGRRSTTATAITIGGTTKLLRKMEIQALDNSQADASSGGGGETSSHINLCVYMSSKRLEDCSPEVMKPTIPKEFLL</sequence>
<evidence type="ECO:0000313" key="1">
    <source>
        <dbReference type="EMBL" id="KAJ8682003.1"/>
    </source>
</evidence>
<gene>
    <name evidence="1" type="ORF">QAD02_017795</name>
</gene>
<dbReference type="EMBL" id="CM056741">
    <property type="protein sequence ID" value="KAJ8682003.1"/>
    <property type="molecule type" value="Genomic_DNA"/>
</dbReference>
<name>A0ACC2PG26_9HYME</name>
<accession>A0ACC2PG26</accession>
<proteinExistence type="predicted"/>
<reference evidence="1" key="1">
    <citation type="submission" date="2023-04" db="EMBL/GenBank/DDBJ databases">
        <title>A chromosome-level genome assembly of the parasitoid wasp Eretmocerus hayati.</title>
        <authorList>
            <person name="Zhong Y."/>
            <person name="Liu S."/>
            <person name="Liu Y."/>
        </authorList>
    </citation>
    <scope>NUCLEOTIDE SEQUENCE</scope>
    <source>
        <strain evidence="1">ZJU_SS_LIU_2023</strain>
    </source>
</reference>
<organism evidence="1 2">
    <name type="scientific">Eretmocerus hayati</name>
    <dbReference type="NCBI Taxonomy" id="131215"/>
    <lineage>
        <taxon>Eukaryota</taxon>
        <taxon>Metazoa</taxon>
        <taxon>Ecdysozoa</taxon>
        <taxon>Arthropoda</taxon>
        <taxon>Hexapoda</taxon>
        <taxon>Insecta</taxon>
        <taxon>Pterygota</taxon>
        <taxon>Neoptera</taxon>
        <taxon>Endopterygota</taxon>
        <taxon>Hymenoptera</taxon>
        <taxon>Apocrita</taxon>
        <taxon>Proctotrupomorpha</taxon>
        <taxon>Chalcidoidea</taxon>
        <taxon>Aphelinidae</taxon>
        <taxon>Aphelininae</taxon>
        <taxon>Eretmocerus</taxon>
    </lineage>
</organism>
<comment type="caution">
    <text evidence="1">The sequence shown here is derived from an EMBL/GenBank/DDBJ whole genome shotgun (WGS) entry which is preliminary data.</text>
</comment>
<dbReference type="Proteomes" id="UP001239111">
    <property type="component" value="Chromosome 1"/>
</dbReference>